<dbReference type="EMBL" id="HBIB01024222">
    <property type="protein sequence ID" value="CAE0253651.1"/>
    <property type="molecule type" value="Transcribed_RNA"/>
</dbReference>
<evidence type="ECO:0000256" key="1">
    <source>
        <dbReference type="SAM" id="MobiDB-lite"/>
    </source>
</evidence>
<dbReference type="PANTHER" id="PTHR28457:SF4">
    <property type="entry name" value="CRAL-TRIO DOMAIN-CONTAINING PROTEIN"/>
    <property type="match status" value="1"/>
</dbReference>
<gene>
    <name evidence="2" type="ORF">PBIL07802_LOCUS15886</name>
</gene>
<protein>
    <submittedName>
        <fullName evidence="2">Uncharacterized protein</fullName>
    </submittedName>
</protein>
<dbReference type="AlphaFoldDB" id="A0A7S3DD66"/>
<evidence type="ECO:0000313" key="2">
    <source>
        <dbReference type="EMBL" id="CAE0253651.1"/>
    </source>
</evidence>
<feature type="region of interest" description="Disordered" evidence="1">
    <location>
        <begin position="1"/>
        <end position="24"/>
    </location>
</feature>
<organism evidence="2">
    <name type="scientific">Palpitomonas bilix</name>
    <dbReference type="NCBI Taxonomy" id="652834"/>
    <lineage>
        <taxon>Eukaryota</taxon>
        <taxon>Eukaryota incertae sedis</taxon>
    </lineage>
</organism>
<accession>A0A7S3DD66</accession>
<dbReference type="InterPro" id="IPR032727">
    <property type="entry name" value="CLAMP"/>
</dbReference>
<name>A0A7S3DD66_9EUKA</name>
<reference evidence="2" key="1">
    <citation type="submission" date="2021-01" db="EMBL/GenBank/DDBJ databases">
        <authorList>
            <person name="Corre E."/>
            <person name="Pelletier E."/>
            <person name="Niang G."/>
            <person name="Scheremetjew M."/>
            <person name="Finn R."/>
            <person name="Kale V."/>
            <person name="Holt S."/>
            <person name="Cochrane G."/>
            <person name="Meng A."/>
            <person name="Brown T."/>
            <person name="Cohen L."/>
        </authorList>
    </citation>
    <scope>NUCLEOTIDE SEQUENCE</scope>
    <source>
        <strain evidence="2">NIES-2562</strain>
    </source>
</reference>
<sequence length="290" mass="31913">MPPKKPAPSGAAAEPAEVEADAEPVKEMGMTLEKVKQFYKMKDRNQYKAFFEGVFEKSGTELSARETIVIDYHVFSMTFCFESGFTAEQTVDVFKALELLLEKIRLTPALGADEYLSSLKESLLASAKKRNTAGSQLLSLADVKRVVDYAMRFIFKQLPLYQFVFTVDQDSTEKTHKVFVETPMPWTLDLGAAFPTAEEAQKAAESASVEAQGSEVKEEEVDKEPSAAASAASGSEVPEAAVESQEKKEEQMIDTGDGNKVDRSKLEQDIQKAVRSGIELAKKELKSGSK</sequence>
<feature type="compositionally biased region" description="Basic and acidic residues" evidence="1">
    <location>
        <begin position="244"/>
        <end position="267"/>
    </location>
</feature>
<dbReference type="PANTHER" id="PTHR28457">
    <property type="entry name" value="COILED-COIL DOMAIN-CONTAINING PROTEIN 189"/>
    <property type="match status" value="1"/>
</dbReference>
<feature type="region of interest" description="Disordered" evidence="1">
    <location>
        <begin position="197"/>
        <end position="267"/>
    </location>
</feature>
<dbReference type="Pfam" id="PF14769">
    <property type="entry name" value="CLAMP"/>
    <property type="match status" value="1"/>
</dbReference>
<feature type="compositionally biased region" description="Low complexity" evidence="1">
    <location>
        <begin position="203"/>
        <end position="212"/>
    </location>
</feature>
<proteinExistence type="predicted"/>
<feature type="compositionally biased region" description="Low complexity" evidence="1">
    <location>
        <begin position="226"/>
        <end position="243"/>
    </location>
</feature>